<gene>
    <name evidence="1" type="ORF">VIM7927_00213</name>
</gene>
<protein>
    <recommendedName>
        <fullName evidence="3">Nitrate reductase</fullName>
    </recommendedName>
</protein>
<evidence type="ECO:0000313" key="2">
    <source>
        <dbReference type="Proteomes" id="UP000196125"/>
    </source>
</evidence>
<dbReference type="Proteomes" id="UP000196125">
    <property type="component" value="Unassembled WGS sequence"/>
</dbReference>
<dbReference type="AlphaFoldDB" id="A0A1Y6IPK0"/>
<name>A0A1Y6IPK0_9VIBR</name>
<reference evidence="1 2" key="1">
    <citation type="submission" date="2017-05" db="EMBL/GenBank/DDBJ databases">
        <authorList>
            <person name="Song R."/>
            <person name="Chenine A.L."/>
            <person name="Ruprecht R.M."/>
        </authorList>
    </citation>
    <scope>NUCLEOTIDE SEQUENCE [LARGE SCALE GENOMIC DNA]</scope>
    <source>
        <strain evidence="1 2">CECT 7927</strain>
    </source>
</reference>
<organism evidence="1 2">
    <name type="scientific">Vibrio mangrovi</name>
    <dbReference type="NCBI Taxonomy" id="474394"/>
    <lineage>
        <taxon>Bacteria</taxon>
        <taxon>Pseudomonadati</taxon>
        <taxon>Pseudomonadota</taxon>
        <taxon>Gammaproteobacteria</taxon>
        <taxon>Vibrionales</taxon>
        <taxon>Vibrionaceae</taxon>
        <taxon>Vibrio</taxon>
    </lineage>
</organism>
<dbReference type="PANTHER" id="PTHR39166">
    <property type="entry name" value="BLL1166 PROTEIN"/>
    <property type="match status" value="1"/>
</dbReference>
<dbReference type="InterPro" id="IPR009267">
    <property type="entry name" value="NTP_transf_6"/>
</dbReference>
<accession>A0A1Y6IPK0</accession>
<dbReference type="PANTHER" id="PTHR39166:SF1">
    <property type="entry name" value="BLL1166 PROTEIN"/>
    <property type="match status" value="1"/>
</dbReference>
<evidence type="ECO:0008006" key="3">
    <source>
        <dbReference type="Google" id="ProtNLM"/>
    </source>
</evidence>
<proteinExistence type="predicted"/>
<evidence type="ECO:0000313" key="1">
    <source>
        <dbReference type="EMBL" id="SMR98991.1"/>
    </source>
</evidence>
<dbReference type="Pfam" id="PF06042">
    <property type="entry name" value="NTP_transf_6"/>
    <property type="match status" value="1"/>
</dbReference>
<dbReference type="EMBL" id="FXXI01000001">
    <property type="protein sequence ID" value="SMR98991.1"/>
    <property type="molecule type" value="Genomic_DNA"/>
</dbReference>
<sequence>MALMKTVMPASDTVFPEELIYMNTIIELMKQDPLRREALEYVSQLGLPQCYIAAGFVRNLVWDHLHHFETSTPLNDVDVIYFDPSENGVDTYQIYESKLSQQIHTLNWQVRNQALMHLRNGDEPYLSSVDAMSYWPEKETAVGIRQIGTNEYECISAFGFDSLFALKLTPNPKRSYSVFESRMKAKNWLEHWPVLKVES</sequence>